<dbReference type="Proteomes" id="UP000603434">
    <property type="component" value="Unassembled WGS sequence"/>
</dbReference>
<evidence type="ECO:0000313" key="2">
    <source>
        <dbReference type="Proteomes" id="UP000603434"/>
    </source>
</evidence>
<reference evidence="1 2" key="1">
    <citation type="submission" date="2020-08" db="EMBL/GenBank/DDBJ databases">
        <title>Bridging the membrane lipid divide: bacteria of the FCB group superphylum have the potential to synthesize archaeal ether lipids.</title>
        <authorList>
            <person name="Villanueva L."/>
            <person name="Von Meijenfeldt F.A.B."/>
            <person name="Westbye A.B."/>
            <person name="Yadav S."/>
            <person name="Hopmans E.C."/>
            <person name="Dutilh B.E."/>
            <person name="Sinninghe Damste J.S."/>
        </authorList>
    </citation>
    <scope>NUCLEOTIDE SEQUENCE [LARGE SCALE GENOMIC DNA]</scope>
    <source>
        <strain evidence="1">NIOZ-UU30</strain>
    </source>
</reference>
<name>A0A8J6TMK3_9BACT</name>
<evidence type="ECO:0000313" key="1">
    <source>
        <dbReference type="EMBL" id="MBC8361491.1"/>
    </source>
</evidence>
<dbReference type="EMBL" id="JACNJH010000134">
    <property type="protein sequence ID" value="MBC8361491.1"/>
    <property type="molecule type" value="Genomic_DNA"/>
</dbReference>
<proteinExistence type="predicted"/>
<gene>
    <name evidence="1" type="ORF">H8E23_08845</name>
</gene>
<comment type="caution">
    <text evidence="1">The sequence shown here is derived from an EMBL/GenBank/DDBJ whole genome shotgun (WGS) entry which is preliminary data.</text>
</comment>
<accession>A0A8J6TMK3</accession>
<organism evidence="1 2">
    <name type="scientific">Candidatus Desulfatibia profunda</name>
    <dbReference type="NCBI Taxonomy" id="2841695"/>
    <lineage>
        <taxon>Bacteria</taxon>
        <taxon>Pseudomonadati</taxon>
        <taxon>Thermodesulfobacteriota</taxon>
        <taxon>Desulfobacteria</taxon>
        <taxon>Desulfobacterales</taxon>
        <taxon>Desulfobacterales incertae sedis</taxon>
        <taxon>Candidatus Desulfatibia</taxon>
    </lineage>
</organism>
<sequence length="79" mass="9203">MVLMKNITITLEEKVASWARIRAAERETSVSRLVGEMLKEKMLEEESYGASMQHYLSKPPVLIKEPGTRYPTREKLHER</sequence>
<dbReference type="AlphaFoldDB" id="A0A8J6TMK3"/>
<protein>
    <submittedName>
        <fullName evidence="1">CopG family transcriptional regulator</fullName>
    </submittedName>
</protein>